<reference evidence="11" key="1">
    <citation type="submission" date="2024-03" db="EMBL/GenBank/DDBJ databases">
        <title>WGS assembly of Saponaria officinalis var. Norfolk2.</title>
        <authorList>
            <person name="Jenkins J."/>
            <person name="Shu S."/>
            <person name="Grimwood J."/>
            <person name="Barry K."/>
            <person name="Goodstein D."/>
            <person name="Schmutz J."/>
            <person name="Leebens-Mack J."/>
            <person name="Osbourn A."/>
        </authorList>
    </citation>
    <scope>NUCLEOTIDE SEQUENCE [LARGE SCALE GENOMIC DNA]</scope>
    <source>
        <strain evidence="11">JIC</strain>
    </source>
</reference>
<keyword evidence="7 10" id="KW-0560">Oxidoreductase</keyword>
<dbReference type="InterPro" id="IPR000960">
    <property type="entry name" value="Flavin_mOase"/>
</dbReference>
<evidence type="ECO:0000256" key="6">
    <source>
        <dbReference type="ARBA" id="ARBA00022857"/>
    </source>
</evidence>
<dbReference type="GO" id="GO:0050661">
    <property type="term" value="F:NADP binding"/>
    <property type="evidence" value="ECO:0007669"/>
    <property type="project" value="InterPro"/>
</dbReference>
<comment type="cofactor">
    <cofactor evidence="1 10">
        <name>FAD</name>
        <dbReference type="ChEBI" id="CHEBI:57692"/>
    </cofactor>
</comment>
<dbReference type="GO" id="GO:0103075">
    <property type="term" value="F:indole-3-pyruvate monooxygenase activity"/>
    <property type="evidence" value="ECO:0007669"/>
    <property type="project" value="UniProtKB-EC"/>
</dbReference>
<comment type="caution">
    <text evidence="11">The sequence shown here is derived from an EMBL/GenBank/DDBJ whole genome shotgun (WGS) entry which is preliminary data.</text>
</comment>
<organism evidence="11 12">
    <name type="scientific">Saponaria officinalis</name>
    <name type="common">Common soapwort</name>
    <name type="synonym">Lychnis saponaria</name>
    <dbReference type="NCBI Taxonomy" id="3572"/>
    <lineage>
        <taxon>Eukaryota</taxon>
        <taxon>Viridiplantae</taxon>
        <taxon>Streptophyta</taxon>
        <taxon>Embryophyta</taxon>
        <taxon>Tracheophyta</taxon>
        <taxon>Spermatophyta</taxon>
        <taxon>Magnoliopsida</taxon>
        <taxon>eudicotyledons</taxon>
        <taxon>Gunneridae</taxon>
        <taxon>Pentapetalae</taxon>
        <taxon>Caryophyllales</taxon>
        <taxon>Caryophyllaceae</taxon>
        <taxon>Caryophylleae</taxon>
        <taxon>Saponaria</taxon>
    </lineage>
</organism>
<dbReference type="PANTHER" id="PTHR43539">
    <property type="entry name" value="FLAVIN-BINDING MONOOXYGENASE-LIKE PROTEIN (AFU_ORTHOLOGUE AFUA_4G09220)"/>
    <property type="match status" value="1"/>
</dbReference>
<dbReference type="InterPro" id="IPR020946">
    <property type="entry name" value="Flavin_mOase-like"/>
</dbReference>
<evidence type="ECO:0000256" key="4">
    <source>
        <dbReference type="ARBA" id="ARBA00022630"/>
    </source>
</evidence>
<accession>A0AAW1M9M7</accession>
<dbReference type="InterPro" id="IPR050982">
    <property type="entry name" value="Auxin_biosynth/cation_transpt"/>
</dbReference>
<dbReference type="PRINTS" id="PR00469">
    <property type="entry name" value="PNDRDTASEII"/>
</dbReference>
<dbReference type="AlphaFoldDB" id="A0AAW1M9M7"/>
<sequence length="383" mass="43075">MEDVLVMIVGAGPAGLALAACLTVMTIPFILLEKEDCHNSLWKKRAYDRCHLHLAKEFCSLPHRPHPRQAKKYMPKNDFINYVDDYVTHFGIKPRYNHVVEHAAFDEIQGKWEIRALDMSCNVTQVFISSFLVVATGENGKSVIPDIPGVKDFEGDLVHSSQYKSGLEYQDKDVLVVGCGNSGMEIGYDLANYGARTSIVVRNSFHVVSKEMIWVGMHLLKYLSIWVVDILVLMAVKIKYGDLSKYGIHRPEEGPFFIKATKGRSPVIDVGTVAKIRSGKIKVCPGISRINKNSVVFENEVESHFDAIVFATGFRSTVCEWLKDYEYLMKDDGFPKNRFPNHWKGSKRLYCAGLARMGLQGLSRDAQAIAADIKSTLQSTEFQ</sequence>
<dbReference type="Proteomes" id="UP001443914">
    <property type="component" value="Unassembled WGS sequence"/>
</dbReference>
<dbReference type="PIRSF" id="PIRSF000332">
    <property type="entry name" value="FMO"/>
    <property type="match status" value="1"/>
</dbReference>
<evidence type="ECO:0000256" key="1">
    <source>
        <dbReference type="ARBA" id="ARBA00001974"/>
    </source>
</evidence>
<keyword evidence="6" id="KW-0521">NADP</keyword>
<name>A0AAW1M9M7_SAPOF</name>
<comment type="similarity">
    <text evidence="3 10">Belongs to the FMO family.</text>
</comment>
<evidence type="ECO:0000313" key="11">
    <source>
        <dbReference type="EMBL" id="KAK9742357.1"/>
    </source>
</evidence>
<dbReference type="PANTHER" id="PTHR43539:SF9">
    <property type="entry name" value="INDOLE-3-PYRUVATE MONOOXYGENASE YUCCA11-RELATED"/>
    <property type="match status" value="1"/>
</dbReference>
<dbReference type="EMBL" id="JBDFQZ010000003">
    <property type="protein sequence ID" value="KAK9742357.1"/>
    <property type="molecule type" value="Genomic_DNA"/>
</dbReference>
<dbReference type="Pfam" id="PF00743">
    <property type="entry name" value="FMO-like"/>
    <property type="match status" value="1"/>
</dbReference>
<evidence type="ECO:0000256" key="2">
    <source>
        <dbReference type="ARBA" id="ARBA00004814"/>
    </source>
</evidence>
<dbReference type="Gene3D" id="3.50.50.60">
    <property type="entry name" value="FAD/NAD(P)-binding domain"/>
    <property type="match status" value="1"/>
</dbReference>
<protein>
    <recommendedName>
        <fullName evidence="10">Flavin-containing monooxygenase</fullName>
        <ecNumber evidence="10">1.-.-.-</ecNumber>
    </recommendedName>
</protein>
<dbReference type="GO" id="GO:0004499">
    <property type="term" value="F:N,N-dimethylaniline monooxygenase activity"/>
    <property type="evidence" value="ECO:0007669"/>
    <property type="project" value="InterPro"/>
</dbReference>
<proteinExistence type="inferred from homology"/>
<gene>
    <name evidence="11" type="ORF">RND81_03G166600</name>
</gene>
<comment type="pathway">
    <text evidence="2">Plant hormone metabolism; auxin biosynthesis.</text>
</comment>
<evidence type="ECO:0000256" key="8">
    <source>
        <dbReference type="ARBA" id="ARBA00023070"/>
    </source>
</evidence>
<keyword evidence="12" id="KW-1185">Reference proteome</keyword>
<evidence type="ECO:0000256" key="10">
    <source>
        <dbReference type="RuleBase" id="RU361177"/>
    </source>
</evidence>
<evidence type="ECO:0000256" key="7">
    <source>
        <dbReference type="ARBA" id="ARBA00023002"/>
    </source>
</evidence>
<dbReference type="EC" id="1.-.-.-" evidence="10"/>
<dbReference type="GO" id="GO:0050660">
    <property type="term" value="F:flavin adenine dinucleotide binding"/>
    <property type="evidence" value="ECO:0007669"/>
    <property type="project" value="InterPro"/>
</dbReference>
<evidence type="ECO:0000313" key="12">
    <source>
        <dbReference type="Proteomes" id="UP001443914"/>
    </source>
</evidence>
<evidence type="ECO:0000256" key="5">
    <source>
        <dbReference type="ARBA" id="ARBA00022827"/>
    </source>
</evidence>
<comment type="catalytic activity">
    <reaction evidence="9">
        <text>indole-3-pyruvate + NADPH + O2 + H(+) = (indol-3-yl)acetate + CO2 + NADP(+) + H2O</text>
        <dbReference type="Rhea" id="RHEA:34331"/>
        <dbReference type="ChEBI" id="CHEBI:15377"/>
        <dbReference type="ChEBI" id="CHEBI:15378"/>
        <dbReference type="ChEBI" id="CHEBI:15379"/>
        <dbReference type="ChEBI" id="CHEBI:16526"/>
        <dbReference type="ChEBI" id="CHEBI:17640"/>
        <dbReference type="ChEBI" id="CHEBI:30854"/>
        <dbReference type="ChEBI" id="CHEBI:57783"/>
        <dbReference type="ChEBI" id="CHEBI:58349"/>
        <dbReference type="EC" id="1.14.13.168"/>
    </reaction>
</comment>
<keyword evidence="10" id="KW-0503">Monooxygenase</keyword>
<dbReference type="SUPFAM" id="SSF51905">
    <property type="entry name" value="FAD/NAD(P)-binding domain"/>
    <property type="match status" value="1"/>
</dbReference>
<dbReference type="InterPro" id="IPR036188">
    <property type="entry name" value="FAD/NAD-bd_sf"/>
</dbReference>
<keyword evidence="8" id="KW-0073">Auxin biosynthesis</keyword>
<keyword evidence="4 10" id="KW-0285">Flavoprotein</keyword>
<dbReference type="GO" id="GO:0009851">
    <property type="term" value="P:auxin biosynthetic process"/>
    <property type="evidence" value="ECO:0007669"/>
    <property type="project" value="UniProtKB-KW"/>
</dbReference>
<evidence type="ECO:0000256" key="3">
    <source>
        <dbReference type="ARBA" id="ARBA00009183"/>
    </source>
</evidence>
<keyword evidence="5 10" id="KW-0274">FAD</keyword>
<evidence type="ECO:0000256" key="9">
    <source>
        <dbReference type="ARBA" id="ARBA00047707"/>
    </source>
</evidence>
<dbReference type="PRINTS" id="PR00368">
    <property type="entry name" value="FADPNR"/>
</dbReference>